<reference evidence="2" key="1">
    <citation type="submission" date="2022-11" db="EMBL/GenBank/DDBJ databases">
        <title>The characterization of three novel Bacteroidetes species and genomic analysis of their roles in tidal elemental geochemical cycles.</title>
        <authorList>
            <person name="Ma K.-J."/>
        </authorList>
    </citation>
    <scope>NUCLEOTIDE SEQUENCE</scope>
    <source>
        <strain evidence="2">M415</strain>
    </source>
</reference>
<evidence type="ECO:0000313" key="2">
    <source>
        <dbReference type="EMBL" id="MCX2719630.1"/>
    </source>
</evidence>
<comment type="caution">
    <text evidence="2">The sequence shown here is derived from an EMBL/GenBank/DDBJ whole genome shotgun (WGS) entry which is preliminary data.</text>
</comment>
<feature type="chain" id="PRO_5041993191" description="Aspartyl protease" evidence="1">
    <location>
        <begin position="23"/>
        <end position="425"/>
    </location>
</feature>
<keyword evidence="3" id="KW-1185">Reference proteome</keyword>
<proteinExistence type="predicted"/>
<dbReference type="SUPFAM" id="SSF50630">
    <property type="entry name" value="Acid proteases"/>
    <property type="match status" value="1"/>
</dbReference>
<dbReference type="Gene3D" id="2.40.70.10">
    <property type="entry name" value="Acid Proteases"/>
    <property type="match status" value="2"/>
</dbReference>
<dbReference type="RefSeq" id="WP_266012406.1">
    <property type="nucleotide sequence ID" value="NZ_JAPFQP010000002.1"/>
</dbReference>
<dbReference type="AlphaFoldDB" id="A0AAE3MKV8"/>
<accession>A0AAE3MKV8</accession>
<organism evidence="2 3">
    <name type="scientific">Lentiprolixibacter aurantiacus</name>
    <dbReference type="NCBI Taxonomy" id="2993939"/>
    <lineage>
        <taxon>Bacteria</taxon>
        <taxon>Pseudomonadati</taxon>
        <taxon>Bacteroidota</taxon>
        <taxon>Flavobacteriia</taxon>
        <taxon>Flavobacteriales</taxon>
        <taxon>Flavobacteriaceae</taxon>
        <taxon>Lentiprolixibacter</taxon>
    </lineage>
</organism>
<feature type="signal peptide" evidence="1">
    <location>
        <begin position="1"/>
        <end position="22"/>
    </location>
</feature>
<dbReference type="EMBL" id="JAPFQP010000002">
    <property type="protein sequence ID" value="MCX2719630.1"/>
    <property type="molecule type" value="Genomic_DNA"/>
</dbReference>
<name>A0AAE3MKV8_9FLAO</name>
<keyword evidence="1" id="KW-0732">Signal</keyword>
<dbReference type="Proteomes" id="UP001207116">
    <property type="component" value="Unassembled WGS sequence"/>
</dbReference>
<evidence type="ECO:0000313" key="3">
    <source>
        <dbReference type="Proteomes" id="UP001207116"/>
    </source>
</evidence>
<sequence>MKLKNQISLILLSLGLVLFVQCQERTTSASADQTVAILVKTVNTRDFSKIEDLLADNYQYQEYGNPMASNILKQVIIQYPEIRDYEIISTSYRDNEIGVEVNFTTEKGREKKLIQLDKDHKLLRADIASITLAGHPEKKDNQSSSENISKEPFEEISFQLTGTGHMIVEASVNGRKANFIVDSGTAGQLMLNAEYYDMAGSTSQNMPMGVTGKMQGVRELIVDQFVWNNMEFKELDAHIAEISHLGRNIGVENFGGTIGYGILKDFAMDLDYKQGILKLWRDTEAMRGTYGITKDRTLPMSMAMHIPIIEVNIADKIVKLGIDSGAEGNMLNKEWEVKLNGSYNNIRKDKLGGAENNYVTVTKVSLNDIQICKNEYEMDFIFADLFGGNHKVNLLDGLIGYPFLSAQQTILNLKDNEICLLNKPL</sequence>
<evidence type="ECO:0008006" key="4">
    <source>
        <dbReference type="Google" id="ProtNLM"/>
    </source>
</evidence>
<protein>
    <recommendedName>
        <fullName evidence="4">Aspartyl protease</fullName>
    </recommendedName>
</protein>
<dbReference type="InterPro" id="IPR021109">
    <property type="entry name" value="Peptidase_aspartic_dom_sf"/>
</dbReference>
<evidence type="ECO:0000256" key="1">
    <source>
        <dbReference type="SAM" id="SignalP"/>
    </source>
</evidence>
<gene>
    <name evidence="2" type="ORF">OO016_08450</name>
</gene>